<feature type="domain" description="Pyridoxamine 5'-phosphate oxidase N-terminal" evidence="2">
    <location>
        <begin position="4"/>
        <end position="127"/>
    </location>
</feature>
<dbReference type="Gene3D" id="2.30.110.10">
    <property type="entry name" value="Electron Transport, Fmn-binding Protein, Chain A"/>
    <property type="match status" value="1"/>
</dbReference>
<dbReference type="PANTHER" id="PTHR35176:SF6">
    <property type="entry name" value="HEME OXYGENASE HI_0854-RELATED"/>
    <property type="match status" value="1"/>
</dbReference>
<dbReference type="InterPro" id="IPR052019">
    <property type="entry name" value="F420H2_bilvrd_red/Heme_oxyg"/>
</dbReference>
<keyword evidence="4" id="KW-1185">Reference proteome</keyword>
<evidence type="ECO:0000313" key="4">
    <source>
        <dbReference type="Proteomes" id="UP000295511"/>
    </source>
</evidence>
<dbReference type="EMBL" id="SMRU01000045">
    <property type="protein sequence ID" value="TDF88535.1"/>
    <property type="molecule type" value="Genomic_DNA"/>
</dbReference>
<evidence type="ECO:0000259" key="2">
    <source>
        <dbReference type="Pfam" id="PF01243"/>
    </source>
</evidence>
<organism evidence="3 4">
    <name type="scientific">Arthrobacter terricola</name>
    <dbReference type="NCBI Taxonomy" id="2547396"/>
    <lineage>
        <taxon>Bacteria</taxon>
        <taxon>Bacillati</taxon>
        <taxon>Actinomycetota</taxon>
        <taxon>Actinomycetes</taxon>
        <taxon>Micrococcales</taxon>
        <taxon>Micrococcaceae</taxon>
        <taxon>Arthrobacter</taxon>
    </lineage>
</organism>
<dbReference type="SUPFAM" id="SSF50475">
    <property type="entry name" value="FMN-binding split barrel"/>
    <property type="match status" value="1"/>
</dbReference>
<dbReference type="GO" id="GO:0005829">
    <property type="term" value="C:cytosol"/>
    <property type="evidence" value="ECO:0007669"/>
    <property type="project" value="TreeGrafter"/>
</dbReference>
<dbReference type="GO" id="GO:0016627">
    <property type="term" value="F:oxidoreductase activity, acting on the CH-CH group of donors"/>
    <property type="evidence" value="ECO:0007669"/>
    <property type="project" value="TreeGrafter"/>
</dbReference>
<proteinExistence type="predicted"/>
<reference evidence="3 4" key="1">
    <citation type="submission" date="2019-03" db="EMBL/GenBank/DDBJ databases">
        <title>Whole genome sequence of Arthrobacter sp JH1-1.</title>
        <authorList>
            <person name="Trinh H.N."/>
        </authorList>
    </citation>
    <scope>NUCLEOTIDE SEQUENCE [LARGE SCALE GENOMIC DNA]</scope>
    <source>
        <strain evidence="3 4">JH1-1</strain>
    </source>
</reference>
<dbReference type="InterPro" id="IPR011576">
    <property type="entry name" value="Pyridox_Oxase_N"/>
</dbReference>
<evidence type="ECO:0000256" key="1">
    <source>
        <dbReference type="ARBA" id="ARBA00023002"/>
    </source>
</evidence>
<accession>A0A4R5K8K6</accession>
<dbReference type="RefSeq" id="WP_133206721.1">
    <property type="nucleotide sequence ID" value="NZ_SMRU01000045.1"/>
</dbReference>
<dbReference type="OrthoDB" id="162914at2"/>
<name>A0A4R5K8K6_9MICC</name>
<dbReference type="GO" id="GO:0070967">
    <property type="term" value="F:coenzyme F420 binding"/>
    <property type="evidence" value="ECO:0007669"/>
    <property type="project" value="TreeGrafter"/>
</dbReference>
<dbReference type="PANTHER" id="PTHR35176">
    <property type="entry name" value="HEME OXYGENASE HI_0854-RELATED"/>
    <property type="match status" value="1"/>
</dbReference>
<dbReference type="AlphaFoldDB" id="A0A4R5K8K6"/>
<gene>
    <name evidence="3" type="ORF">E1809_23750</name>
</gene>
<dbReference type="Pfam" id="PF01243">
    <property type="entry name" value="PNPOx_N"/>
    <property type="match status" value="1"/>
</dbReference>
<evidence type="ECO:0000313" key="3">
    <source>
        <dbReference type="EMBL" id="TDF88535.1"/>
    </source>
</evidence>
<keyword evidence="1" id="KW-0560">Oxidoreductase</keyword>
<dbReference type="InterPro" id="IPR012349">
    <property type="entry name" value="Split_barrel_FMN-bd"/>
</dbReference>
<comment type="caution">
    <text evidence="3">The sequence shown here is derived from an EMBL/GenBank/DDBJ whole genome shotgun (WGS) entry which is preliminary data.</text>
</comment>
<dbReference type="Proteomes" id="UP000295511">
    <property type="component" value="Unassembled WGS sequence"/>
</dbReference>
<protein>
    <submittedName>
        <fullName evidence="3">Pyridoxamine 5'-phosphate oxidase</fullName>
    </submittedName>
</protein>
<sequence>MSSLTQEVFEFVARPNPAVMATVTTDGQPVTVQIVYLAEDPSHLLLSIAAGNSRGGRLEHLRHDPRLAITVVGKEDWTQAVSLKGTAVEFFEDANLAAIDMMSMHYFGAPYGKRDPRIAVRVRIDEWSAEIAGQGSAHRTVWSVADAGH</sequence>